<protein>
    <recommendedName>
        <fullName evidence="4">bis(5'-adenosyl)-triphosphatase</fullName>
        <ecNumber evidence="4">3.6.1.29</ecNumber>
    </recommendedName>
    <alternativeName>
        <fullName evidence="19">AP3A hydrolase</fullName>
    </alternativeName>
    <alternativeName>
        <fullName evidence="18">Ectonucleotide pyrophosphatase/phosphodiesterase family member 4</fullName>
    </alternativeName>
</protein>
<dbReference type="EC" id="3.6.1.29" evidence="4"/>
<accession>A0A9D3SR36</accession>
<organism evidence="22 23">
    <name type="scientific">Hemibagrus wyckioides</name>
    <dbReference type="NCBI Taxonomy" id="337641"/>
    <lineage>
        <taxon>Eukaryota</taxon>
        <taxon>Metazoa</taxon>
        <taxon>Chordata</taxon>
        <taxon>Craniata</taxon>
        <taxon>Vertebrata</taxon>
        <taxon>Euteleostomi</taxon>
        <taxon>Actinopterygii</taxon>
        <taxon>Neopterygii</taxon>
        <taxon>Teleostei</taxon>
        <taxon>Ostariophysi</taxon>
        <taxon>Siluriformes</taxon>
        <taxon>Bagridae</taxon>
        <taxon>Hemibagrus</taxon>
    </lineage>
</organism>
<comment type="cofactor">
    <cofactor evidence="1">
        <name>Zn(2+)</name>
        <dbReference type="ChEBI" id="CHEBI:29105"/>
    </cofactor>
</comment>
<dbReference type="Gene3D" id="3.40.720.10">
    <property type="entry name" value="Alkaline Phosphatase, subunit A"/>
    <property type="match status" value="1"/>
</dbReference>
<keyword evidence="9" id="KW-0732">Signal</keyword>
<comment type="function">
    <text evidence="17">Hydrolyzes extracellular Ap3A into AMP and ADP, and Ap4A into AMP and ATP. Ap3A and Ap4A are diadenosine polyphosphates thought to induce proliferation of vascular smooth muscle cells. Acts as a procoagulant, mediating platelet aggregation at the site of nascent thrombus via release of ADP from Ap3A and activation of ADP receptors.</text>
</comment>
<comment type="subcellular location">
    <subcellularLocation>
        <location evidence="2">Cell membrane</location>
        <topology evidence="2">Single-pass type I membrane protein</topology>
    </subcellularLocation>
</comment>
<dbReference type="CDD" id="cd16018">
    <property type="entry name" value="Enpp"/>
    <property type="match status" value="1"/>
</dbReference>
<gene>
    <name evidence="22" type="ORF">KOW79_008372</name>
</gene>
<evidence type="ECO:0000256" key="8">
    <source>
        <dbReference type="ARBA" id="ARBA00022723"/>
    </source>
</evidence>
<comment type="catalytic activity">
    <reaction evidence="20">
        <text>P(1),P(3)-bis(5'-adenosyl) triphosphate + H2O = AMP + ADP + 2 H(+)</text>
        <dbReference type="Rhea" id="RHEA:13893"/>
        <dbReference type="ChEBI" id="CHEBI:15377"/>
        <dbReference type="ChEBI" id="CHEBI:15378"/>
        <dbReference type="ChEBI" id="CHEBI:58529"/>
        <dbReference type="ChEBI" id="CHEBI:456215"/>
        <dbReference type="ChEBI" id="CHEBI:456216"/>
        <dbReference type="EC" id="3.6.1.29"/>
    </reaction>
</comment>
<evidence type="ECO:0000256" key="17">
    <source>
        <dbReference type="ARBA" id="ARBA00025036"/>
    </source>
</evidence>
<evidence type="ECO:0000256" key="1">
    <source>
        <dbReference type="ARBA" id="ARBA00001947"/>
    </source>
</evidence>
<evidence type="ECO:0000313" key="23">
    <source>
        <dbReference type="Proteomes" id="UP000824219"/>
    </source>
</evidence>
<evidence type="ECO:0000256" key="18">
    <source>
        <dbReference type="ARBA" id="ARBA00031114"/>
    </source>
</evidence>
<dbReference type="GO" id="GO:0046872">
    <property type="term" value="F:metal ion binding"/>
    <property type="evidence" value="ECO:0007669"/>
    <property type="project" value="UniProtKB-KW"/>
</dbReference>
<comment type="caution">
    <text evidence="22">The sequence shown here is derived from an EMBL/GenBank/DDBJ whole genome shotgun (WGS) entry which is preliminary data.</text>
</comment>
<evidence type="ECO:0000313" key="22">
    <source>
        <dbReference type="EMBL" id="KAG7328428.1"/>
    </source>
</evidence>
<evidence type="ECO:0000256" key="5">
    <source>
        <dbReference type="ARBA" id="ARBA00022475"/>
    </source>
</evidence>
<evidence type="ECO:0000256" key="19">
    <source>
        <dbReference type="ARBA" id="ARBA00031824"/>
    </source>
</evidence>
<dbReference type="GO" id="GO:0007596">
    <property type="term" value="P:blood coagulation"/>
    <property type="evidence" value="ECO:0007669"/>
    <property type="project" value="UniProtKB-KW"/>
</dbReference>
<name>A0A9D3SR36_9TELE</name>
<evidence type="ECO:0000256" key="3">
    <source>
        <dbReference type="ARBA" id="ARBA00010594"/>
    </source>
</evidence>
<keyword evidence="23" id="KW-1185">Reference proteome</keyword>
<reference evidence="22 23" key="1">
    <citation type="submission" date="2021-06" db="EMBL/GenBank/DDBJ databases">
        <title>Chromosome-level genome assembly of the red-tail catfish (Hemibagrus wyckioides).</title>
        <authorList>
            <person name="Shao F."/>
        </authorList>
    </citation>
    <scope>NUCLEOTIDE SEQUENCE [LARGE SCALE GENOMIC DNA]</scope>
    <source>
        <strain evidence="22">EC202008001</strain>
        <tissue evidence="22">Blood</tissue>
    </source>
</reference>
<evidence type="ECO:0000256" key="7">
    <source>
        <dbReference type="ARBA" id="ARBA00022696"/>
    </source>
</evidence>
<dbReference type="Gene3D" id="3.30.1360.180">
    <property type="match status" value="1"/>
</dbReference>
<keyword evidence="12 21" id="KW-1133">Transmembrane helix</keyword>
<dbReference type="PANTHER" id="PTHR10151">
    <property type="entry name" value="ECTONUCLEOTIDE PYROPHOSPHATASE/PHOSPHODIESTERASE"/>
    <property type="match status" value="1"/>
</dbReference>
<keyword evidence="13" id="KW-0094">Blood coagulation</keyword>
<dbReference type="Pfam" id="PF01663">
    <property type="entry name" value="Phosphodiest"/>
    <property type="match status" value="1"/>
</dbReference>
<dbReference type="GO" id="GO:0047710">
    <property type="term" value="F:bis(5'-adenosyl)-triphosphatase activity"/>
    <property type="evidence" value="ECO:0007669"/>
    <property type="project" value="UniProtKB-EC"/>
</dbReference>
<dbReference type="AlphaFoldDB" id="A0A9D3SR36"/>
<feature type="transmembrane region" description="Helical" evidence="21">
    <location>
        <begin position="451"/>
        <end position="475"/>
    </location>
</feature>
<comment type="similarity">
    <text evidence="3">Belongs to the nucleotide pyrophosphatase/phosphodiesterase family.</text>
</comment>
<dbReference type="SUPFAM" id="SSF53649">
    <property type="entry name" value="Alkaline phosphatase-like"/>
    <property type="match status" value="1"/>
</dbReference>
<dbReference type="Proteomes" id="UP000824219">
    <property type="component" value="Linkage Group LG09"/>
</dbReference>
<keyword evidence="15" id="KW-1015">Disulfide bond</keyword>
<dbReference type="InterPro" id="IPR002591">
    <property type="entry name" value="Phosphodiest/P_Trfase"/>
</dbReference>
<evidence type="ECO:0000256" key="10">
    <source>
        <dbReference type="ARBA" id="ARBA00022801"/>
    </source>
</evidence>
<evidence type="ECO:0000256" key="14">
    <source>
        <dbReference type="ARBA" id="ARBA00023136"/>
    </source>
</evidence>
<keyword evidence="14 21" id="KW-0472">Membrane</keyword>
<proteinExistence type="inferred from homology"/>
<keyword evidence="16" id="KW-0325">Glycoprotein</keyword>
<evidence type="ECO:0000256" key="20">
    <source>
        <dbReference type="ARBA" id="ARBA00047780"/>
    </source>
</evidence>
<dbReference type="GO" id="GO:0005886">
    <property type="term" value="C:plasma membrane"/>
    <property type="evidence" value="ECO:0007669"/>
    <property type="project" value="UniProtKB-SubCell"/>
</dbReference>
<keyword evidence="6 21" id="KW-0812">Transmembrane</keyword>
<keyword evidence="11" id="KW-0862">Zinc</keyword>
<keyword evidence="10" id="KW-0378">Hydrolase</keyword>
<dbReference type="EMBL" id="JAHKSW010000009">
    <property type="protein sequence ID" value="KAG7328428.1"/>
    <property type="molecule type" value="Genomic_DNA"/>
</dbReference>
<evidence type="ECO:0000256" key="11">
    <source>
        <dbReference type="ARBA" id="ARBA00022833"/>
    </source>
</evidence>
<evidence type="ECO:0000256" key="16">
    <source>
        <dbReference type="ARBA" id="ARBA00023180"/>
    </source>
</evidence>
<sequence>MYKKLALDVNQLAWTITSSPAVCVDWVLLHCCSHFISSERMHLQALVCVLAACYESVITLKATSNEQKGDAKDVTPLLLISFDGFRADYLEQYPLPNLQKFFSNGVLIHQLTNVFTTKTFPNHYSLATGLYAESHGILASRMYDSETRKHFTIANSSDPFWWNEATPIWVSVQNQNYKSAAAMWPGTDVVIQNHTSTYYLKYNPKVRFNERLANLTKWLNEDSLVKFAVLYWEEPDNTGHIYGPENTTMMAKALKEVDDHVGFLMDHLNQTGLLGKINVIITSDHGMVQCSQDRLIRLDDCVDRNSYVLVDTTPVAAIIPVNDSSDLYKNLSHCHAHMKTYRKAAIPDQLHYRNNKRIQPIILIADEGWTIVQHGDLPRLGDHGYDSSLTSMHPFLAAQGPDFRKGYRMKSINSVDLYPLMCNLLGIPEMPNNGSFSNVRCVLLREKCSDLAAVIGIVIGAFIVLTTITLLFRLLKNREHSSSRPFARLELEEDDDEPLLE</sequence>
<dbReference type="InterPro" id="IPR017850">
    <property type="entry name" value="Alkaline_phosphatase_core_sf"/>
</dbReference>
<dbReference type="PANTHER" id="PTHR10151:SF79">
    <property type="entry name" value="BIS(5'-ADENOSYL)-TRIPHOSPHATASE ENPP4"/>
    <property type="match status" value="1"/>
</dbReference>
<evidence type="ECO:0000256" key="4">
    <source>
        <dbReference type="ARBA" id="ARBA00012377"/>
    </source>
</evidence>
<dbReference type="OrthoDB" id="415411at2759"/>
<evidence type="ECO:0000256" key="6">
    <source>
        <dbReference type="ARBA" id="ARBA00022692"/>
    </source>
</evidence>
<evidence type="ECO:0000256" key="15">
    <source>
        <dbReference type="ARBA" id="ARBA00023157"/>
    </source>
</evidence>
<keyword evidence="7" id="KW-0356">Hemostasis</keyword>
<evidence type="ECO:0000256" key="13">
    <source>
        <dbReference type="ARBA" id="ARBA00023084"/>
    </source>
</evidence>
<keyword evidence="5" id="KW-1003">Cell membrane</keyword>
<evidence type="ECO:0000256" key="2">
    <source>
        <dbReference type="ARBA" id="ARBA00004251"/>
    </source>
</evidence>
<evidence type="ECO:0000256" key="12">
    <source>
        <dbReference type="ARBA" id="ARBA00022989"/>
    </source>
</evidence>
<keyword evidence="8" id="KW-0479">Metal-binding</keyword>
<evidence type="ECO:0000256" key="21">
    <source>
        <dbReference type="SAM" id="Phobius"/>
    </source>
</evidence>
<evidence type="ECO:0000256" key="9">
    <source>
        <dbReference type="ARBA" id="ARBA00022729"/>
    </source>
</evidence>